<dbReference type="NCBIfam" id="TIGR01901">
    <property type="entry name" value="adhes_NPXG"/>
    <property type="match status" value="1"/>
</dbReference>
<dbReference type="InterPro" id="IPR012334">
    <property type="entry name" value="Pectin_lyas_fold"/>
</dbReference>
<name>A0A562PVG3_9BURK</name>
<organism evidence="5 6">
    <name type="scientific">Pseudoduganella flava</name>
    <dbReference type="NCBI Taxonomy" id="871742"/>
    <lineage>
        <taxon>Bacteria</taxon>
        <taxon>Pseudomonadati</taxon>
        <taxon>Pseudomonadota</taxon>
        <taxon>Betaproteobacteria</taxon>
        <taxon>Burkholderiales</taxon>
        <taxon>Oxalobacteraceae</taxon>
        <taxon>Telluria group</taxon>
        <taxon>Pseudoduganella</taxon>
    </lineage>
</organism>
<dbReference type="EMBL" id="VLKW01000003">
    <property type="protein sequence ID" value="TWI48452.1"/>
    <property type="molecule type" value="Genomic_DNA"/>
</dbReference>
<evidence type="ECO:0000256" key="1">
    <source>
        <dbReference type="SAM" id="MobiDB-lite"/>
    </source>
</evidence>
<dbReference type="InterPro" id="IPR029501">
    <property type="entry name" value="EndoU_bac"/>
</dbReference>
<keyword evidence="7" id="KW-1185">Reference proteome</keyword>
<dbReference type="InterPro" id="IPR010069">
    <property type="entry name" value="CdiA_FHA1_rpt"/>
</dbReference>
<feature type="compositionally biased region" description="Basic and acidic residues" evidence="1">
    <location>
        <begin position="3828"/>
        <end position="3838"/>
    </location>
</feature>
<keyword evidence="2" id="KW-0812">Transmembrane</keyword>
<feature type="compositionally biased region" description="Low complexity" evidence="1">
    <location>
        <begin position="461"/>
        <end position="499"/>
    </location>
</feature>
<keyword evidence="2" id="KW-1133">Transmembrane helix</keyword>
<dbReference type="Pfam" id="PF05594">
    <property type="entry name" value="Fil_haemagg"/>
    <property type="match status" value="20"/>
</dbReference>
<evidence type="ECO:0000313" key="6">
    <source>
        <dbReference type="Proteomes" id="UP000315112"/>
    </source>
</evidence>
<evidence type="ECO:0000313" key="7">
    <source>
        <dbReference type="Proteomes" id="UP000437862"/>
    </source>
</evidence>
<dbReference type="Pfam" id="PF13332">
    <property type="entry name" value="Fil_haemagg_2"/>
    <property type="match status" value="4"/>
</dbReference>
<dbReference type="Gene3D" id="2.160.20.10">
    <property type="entry name" value="Single-stranded right-handed beta-helix, Pectin lyase-like"/>
    <property type="match status" value="1"/>
</dbReference>
<dbReference type="Pfam" id="PF05860">
    <property type="entry name" value="TPS"/>
    <property type="match status" value="1"/>
</dbReference>
<dbReference type="OrthoDB" id="5666689at2"/>
<evidence type="ECO:0000313" key="5">
    <source>
        <dbReference type="EMBL" id="TWI48452.1"/>
    </source>
</evidence>
<dbReference type="SMART" id="SM00912">
    <property type="entry name" value="Haemagg_act"/>
    <property type="match status" value="1"/>
</dbReference>
<sequence length="4911" mass="483736">MNKLRYRLVFNKARGICMAVQETARSQGKGPGQSGALDGVAPSSWSHPALHRLVLLLGAAFGSLALVPLAAAQIIADPKAPGQQRATVLNAANGVLQVNVQTPSAAGVSRNVYSQFDVPKTGAILNNSRTNVQTQLGGWVQANPWMTDGTARVILNEVNSSNPSRLQGYIEVAGQRAETIIANPAGIAVDGGGFINVSRATLTTGSPIMVDGALKGYAVQRGQIVVDGAGLDASSTDYTALIARSVQVNASLWAQRLNVITGVNDVDEQETAQVAQAHQGAADVPSYAIDVARLGGMYANRIWLVGTEAGVGVRNAGEIGAGAGDLVVTASGRLENAGSLAASGALQATAGAFDNHGKAQAGGDLAVTAASLVNTGKLTSGGAAVLGLQGDADNRGGTIEAQRIALTAGGAVLNAQGTIAQTGASILAVDAAEVLNAGGTLGLAAPAPVPATSTGSTATNGPTDGTTASTGTTGTGTNATPVTDGTATTAPTDQATTPAPVLADGTLAAQRIDNAAGTITSTGGVSLHTGSFANTSGSATLRALAIDGTLDNRQGKLDVLGDAQVRGARLANDGGKLLVGGTLAATVDAVTNAAGLVQAGMLHADVAQGFDNAGGIVRQTGTGTASVTVGGTLAQQQGTLDVGAGLTLRAGAIAGTGSTVNVTGDLRLDSGATSAVEGKWTIGGNATLHTGDLDNGHGAISAGGALALDGGAIHNASGRIAAGTNAAIAAAGNVANDTGVIQAGGSLSLRTVGTLRNDAGAVETLDGTGTLDVTAAAIENGSGRIANAGTGAMHVQADTIGNAGLVGGNGSVAVNARAVDNATAGRIVSGEGMTMTIGGALDNGGRIAAGSTLVVDAATAAVTNRGTMLAQRDAAIAARTMDNAGGTIATAAGGAGNIALATDTLDNSGGLIQADAAGRITVRDTVDNADGAIRTGADLKLNAGGRIGNEHGAIAAGTELALAGRTIVNEAGTITAAGMGQSIVAARDSILNSGTIAGNGALAVHADALENAGNGNINALEHLDLGVRTRLTNDGSIASAGTLAFDEAGAALRNRGTIATRGDAAINIDTVDNDGGRINVLAGGLQMTANDMRNRAGQVMASGDATLTVHGNVDNAAGIVQAGGALGLRADGALNNTSGVVEAIGAASTLRVDAASIDNTAGRIANTGNGASSVRATGTITNSGVIAGNGTLDVAAATLANSGTVASQGALGLAVHDTLTNTGAISSASTLHMNEPGAAITNRGAIVAAGTLEVTAKTIDNGAGTIATARDSHADVLLSAQNISNQGGAIMADRNAAFLVKDGVDNRTGLLQAREALALTAGGTVDNGAGTVETLAPASTLAVTAGSVLNEAGQIVNAGTGDTAVRAHDSVVNSGRIAGNGALALEAQTAVNQAAGTIAAGTGLALQVHGSLDNLGTISSRAALVMDEAAAALTNRGTIVAGGGADVRAGAIDNDGGTIAAARDSGTSIALRGDSLSNRGGTIVAENGMTVAMTGALDNTHGLIQGVNALRATAGGTLTNDGGNIEATGSQATLAVQAGALSNDAAGRIVNVGQGAASVTSSSSFVNGGTVAGNGTLDVAAQALVNKAGATIASAGAMTATIGASMDNAGTVNAGGTLALAAQEAQVRNNGLVVAGGALTMHSAAFDNDGGRFATAQGSNAGIAIDAASISNRAGTILSALDAHVTSAGQFDNTQGTLQAAGSLALDAAGTMRNDAGVVEALANAGTLAVHAGALDNGAGRIVNVGSGATAVNVDGTLTSRGLIAGNGQVDMAAADIDNQAGGTIAAGGVLALAASHSLANAGGISSHGTLTVDAAAAAVRNSGQIVSGADATLDTGTFDNSGGQLVTVQGSGGDVTLRSGDIANVGGTIVADGAATIAASGALDSRQGTIRSADALALSAAGALGNQNGAIETAAGPLTVAAQSIDNTAGRLVNAGTGSTRVQAATSIVNSGTLAGNGMLDVQAATLRNDAGGTVAAGAAMDLRVTDAFTNAGTVSAAGTLTLDQAGTRIANSGRIAAGDDILLRGASIANDGGQIAALGTGDVTLDSGSTLSNRAGAIAASGDATLTAHGAFDNSQGQVQTPGRLAVSADGALTNTGGALEAIGAGSMLAVQAQSITSSGRIVNAGTGTTTVTGATSIVNSGTLAGNGAVDITAATLQNKAGGTLSAGGPLELAVRQQLDNQGTISSGATLRFQQAGAAFNNAGRIGTGGAIDITAASINNNGGQLYTVTNSAAAIALDAGSLSNQGGTIAADGRLTADIGGAIGNGGGTLHGGRDVVVDAGGTLTNGSGTIESGAGTLDVTAQGITSSGRIVNAGTGTTTIDSRGAIVNSGTIAGNGDVTVHAQTLQNQGPGQLASARDLLLDVNQQLANTGAISSGGTLTFDEAGASFTNGGQVAAGGKATFTAASFNNDGGRISTVKGSGSDIVVTAPGMSNRGGAILADGNATFTLNGAADNRQGTLQAGRDLALTAAGAVTNDAGTIETLGALATLTVDGATIDNGSGRISNAGTGATKVVSKDAIVNNGTIAAMGDLLLSGRTLQNGAAGTIASGRNMDLAITQQLTNQGKVNSNGTLTFNQAGATFTNSGQIVAAGNALITAQQVNNDGGKLGTAAGSGADLALTSQQLSNQGGRVATDRDLTVSTHTVAGMGELFGGRDLALTMDGDYVQANGTQQFHSNRDLSLTVTGNITNTSTFEAARNLTLSGQQFTNQAGATIEAQGVTLKAAGNLANAGEINGATQLDISAANVTNTSGIVGGNVTVTTGNLDNTGAQALVGATGAMTLNVAGTLNNTGGATLYSSGDMAISGGNGAASGLVNNNSSTIEAGGNLSLAAGTLNNVRENVQIVKVQTVDETRQMALPSWYHQGDNHSYFDANSSNYQPHEVYFVNPNDILEEKQYVTPDGYLIYRAVIRTHANDSAFLVGGSSLYSSYGTRQRLTTQDGTRVIYYRDRGEMANPDQGGPSSNAYAYTDQVTSWNSTLTFSNQYGSCSANCIRLVTQPDYTDPTSTIIRDFVKALAPAAGKLEVSRVAHHTVVEDRIAPGSGAVAQILSGDGMHLTVNNVIDNRYGDIKARGALTIDGGAAISNTGATLYATHTFDGTWKTGAGDVTAYTHPSISVEIGSAAGVIEGGQGVSITGRSFANINVTAGSVGNIRESVTVIGSGASGASSAGAHASASGSTGGAAGGSISGSGSANHGGLAGMIQAMAAGAQLSAAGQAGASGIGNGMQAGGTAGGSGYGNGAGVAGDAAASGVANGAAAGGAVSASGAVNAGRMGAQVAAGANGTLLGDVGTNAGPSVRQAALGVQGAAIGNVRQVSASGLFIRNPNANGNYVFEARPQFANQGQWTSSDYLLNQLALDPATTQKRLGDGFYEQRLVREQLSELTGRTMQSGASDDSVYKQLLTNAVSAAQEFNLRPGVALSADQVSRLTSDIVWMESETVQLPDGTTETVLVPKVYLAHVGDKALQPSGALVTGAGVSITTTESIVNSGGMIDGGNGRTVLVAGQDIVNRGGTIAGGDVELHATRDVKNETLAVTQNYGSSNTSGSYTTLSNLGTITATGALTIGAKGDFTDLAGKITAGSATIGANGNVSFDAIKLGSTYQSQVSGYTENDSTITHQLSQLSTGGDLTLTALGNLNLTGTQVSVGTSGKGAAVLGAGGAVNIAAVTNEVNTSVMNDPSSKQYDKQVHSNETVVGAGVAAAGDLTVQAGVKGNADLNVTASVLAGGGSVLLKASNDVNIASATESHLSDTAIHRESSSAIKKSSSSATDYSASTLAVGSSISGNNVTVSADNDIAIGGSSLRAQEALMLGAKRDLIVTTATSTGSEKHTSEEKKSGFSLGSDGAIGYSKGQQKQNSSGDTVTQVGSVLNGGTVTTTSGRDTLIKGSTVVADGDVAIAAGRDLAIVSAENTSSEESASSSKKSGSIGTFFQPAIGSVKTTQDGTRDQVTQVGSQVASLGGNVTLDAGNKYTQTSSAVNAAGDIGIVAKDVLINAAMDSGTSTDHNTFSKTAIGGSVSIPVVEAVKGVKSAIDAGKDAGDSRMKALAAMNAAKGAMDAVNSGQELMSGDITGIKVSVSLGSTKSESNTEQRQQSAVGSTVTADGNVSIVATGGGADSNLTAIGAEIKAGQEVALAADNDVNLLAAENMSSQHSKNSSSGKSVGIGLAIGGQQDGFTLDIGVSKGRGKADGEDVTYTNTHVNGNSVTVSSGADTTLKGGVITANTVKADVGGDLNIESLQDKSTYDSKQVNAGVNVSLCIPPFCYGVSTVGGNFSKAKVDGDYLSVVEQSGIRAGDGGFQLTVGGNTDLKGGVISSSQTAVDQGINSLTTGSLTFSDLVNKDTFNASGFAMSGTVAGLLGEQSQPGTQGSEDESEPDTSPSATAGFGHAKGNQQSLTQSAISGGTITIKDPAKQSQTGTDVEAALAGLNRAVTTENSAEQAGALKQAWDGAQLQSDVQNQIQITQTFSKEAPKAIAKYADDRIKELNKTLETEADPAKQLELKAEIAKWDEGGAYRVALHTVSGGLSGGLGGALGAGAVASSADLLDELQTRTWLSLVQQGVSPETASMMSQGVAELTSLAVGAAAGGYAGAGTALTTDTNNRQLTFSAFNRLRAGCKESRSAECATINRMAGVRSSMPMSDPALVEGKVVLNYDGEGKIVSYVVLAKDNQPSMIMEPLEYAAFRNAPKGIQALSVLSPQYSLDFASSGLYAVAGADGRAWDQFVAGITSFDYARDLALGALSTAVSLPRAVPGTTVMPGSGNPVPITVISPEIETKILYGQQQVKNGKPNSTLIGAHSGEIDNAHPAYAVEVLAEYPDGTSSVKIVTQFADGTLSKIKTSTLFPESWSPAKIIDSVQQAGSTKALATRASDGASLYQATIGGVKVEVIKVGNKVTAGYPCGKACTDPAKF</sequence>
<dbReference type="EMBL" id="CP046904">
    <property type="protein sequence ID" value="QGZ39557.1"/>
    <property type="molecule type" value="Genomic_DNA"/>
</dbReference>
<reference evidence="4 7" key="3">
    <citation type="submission" date="2019-12" db="EMBL/GenBank/DDBJ databases">
        <title>Draft Genome Sequences of Six Type Strains of the Genus Massilia.</title>
        <authorList>
            <person name="Miess H."/>
            <person name="Frediansyah A."/>
            <person name="Goeker M."/>
            <person name="Gross H."/>
        </authorList>
    </citation>
    <scope>NUCLEOTIDE SEQUENCE [LARGE SCALE GENOMIC DNA]</scope>
    <source>
        <strain evidence="4 7">DSM 26639</strain>
    </source>
</reference>
<dbReference type="RefSeq" id="WP_145874248.1">
    <property type="nucleotide sequence ID" value="NZ_CP046904.1"/>
</dbReference>
<gene>
    <name evidence="4" type="ORF">GO485_11200</name>
    <name evidence="5" type="ORF">IP92_01841</name>
</gene>
<feature type="domain" description="Filamentous haemagglutinin FhaB/tRNA nuclease CdiA-like TPS" evidence="3">
    <location>
        <begin position="92"/>
        <end position="212"/>
    </location>
</feature>
<feature type="region of interest" description="Disordered" evidence="1">
    <location>
        <begin position="3825"/>
        <end position="3879"/>
    </location>
</feature>
<evidence type="ECO:0000259" key="3">
    <source>
        <dbReference type="SMART" id="SM00912"/>
    </source>
</evidence>
<feature type="region of interest" description="Disordered" evidence="1">
    <location>
        <begin position="4359"/>
        <end position="4394"/>
    </location>
</feature>
<proteinExistence type="predicted"/>
<protein>
    <submittedName>
        <fullName evidence="4">Filamentous hemagglutinin N-terminal domain-containing protein</fullName>
    </submittedName>
    <submittedName>
        <fullName evidence="5">Filamentous hemagglutinin family protein</fullName>
    </submittedName>
</protein>
<dbReference type="InterPro" id="IPR008638">
    <property type="entry name" value="FhaB/CdiA-like_TPS"/>
</dbReference>
<feature type="compositionally biased region" description="Polar residues" evidence="1">
    <location>
        <begin position="3852"/>
        <end position="3879"/>
    </location>
</feature>
<feature type="transmembrane region" description="Helical" evidence="2">
    <location>
        <begin position="53"/>
        <end position="76"/>
    </location>
</feature>
<dbReference type="Pfam" id="PF14436">
    <property type="entry name" value="EndoU_bacteria"/>
    <property type="match status" value="1"/>
</dbReference>
<evidence type="ECO:0000313" key="4">
    <source>
        <dbReference type="EMBL" id="QGZ39557.1"/>
    </source>
</evidence>
<dbReference type="InterPro" id="IPR008619">
    <property type="entry name" value="Filamentous_hemagglutn_rpt"/>
</dbReference>
<evidence type="ECO:0000256" key="2">
    <source>
        <dbReference type="SAM" id="Phobius"/>
    </source>
</evidence>
<dbReference type="Proteomes" id="UP000315112">
    <property type="component" value="Unassembled WGS sequence"/>
</dbReference>
<accession>A0A562PVG3</accession>
<keyword evidence="2" id="KW-0472">Membrane</keyword>
<dbReference type="Proteomes" id="UP000437862">
    <property type="component" value="Chromosome"/>
</dbReference>
<reference evidence="5 6" key="1">
    <citation type="journal article" date="2015" name="Stand. Genomic Sci.">
        <title>Genomic Encyclopedia of Bacterial and Archaeal Type Strains, Phase III: the genomes of soil and plant-associated and newly described type strains.</title>
        <authorList>
            <person name="Whitman W.B."/>
            <person name="Woyke T."/>
            <person name="Klenk H.P."/>
            <person name="Zhou Y."/>
            <person name="Lilburn T.G."/>
            <person name="Beck B.J."/>
            <person name="De Vos P."/>
            <person name="Vandamme P."/>
            <person name="Eisen J.A."/>
            <person name="Garrity G."/>
            <person name="Hugenholtz P."/>
            <person name="Kyrpides N.C."/>
        </authorList>
    </citation>
    <scope>NUCLEOTIDE SEQUENCE [LARGE SCALE GENOMIC DNA]</scope>
    <source>
        <strain evidence="5 6">CGMCC 1.10685</strain>
    </source>
</reference>
<dbReference type="GO" id="GO:0004519">
    <property type="term" value="F:endonuclease activity"/>
    <property type="evidence" value="ECO:0007669"/>
    <property type="project" value="InterPro"/>
</dbReference>
<dbReference type="NCBIfam" id="TIGR01731">
    <property type="entry name" value="fil_hemag_20aa"/>
    <property type="match status" value="62"/>
</dbReference>
<dbReference type="Pfam" id="PF13018">
    <property type="entry name" value="ESPR"/>
    <property type="match status" value="1"/>
</dbReference>
<dbReference type="InterPro" id="IPR024973">
    <property type="entry name" value="ESPR"/>
</dbReference>
<dbReference type="InterPro" id="IPR011050">
    <property type="entry name" value="Pectin_lyase_fold/virulence"/>
</dbReference>
<dbReference type="InterPro" id="IPR025157">
    <property type="entry name" value="Hemagglutinin_rpt"/>
</dbReference>
<feature type="region of interest" description="Disordered" evidence="1">
    <location>
        <begin position="449"/>
        <end position="499"/>
    </location>
</feature>
<dbReference type="SUPFAM" id="SSF51126">
    <property type="entry name" value="Pectin lyase-like"/>
    <property type="match status" value="1"/>
</dbReference>
<reference evidence="5" key="2">
    <citation type="submission" date="2019-07" db="EMBL/GenBank/DDBJ databases">
        <authorList>
            <person name="Whitman W."/>
            <person name="Huntemann M."/>
            <person name="Clum A."/>
            <person name="Pillay M."/>
            <person name="Palaniappan K."/>
            <person name="Varghese N."/>
            <person name="Mikhailova N."/>
            <person name="Stamatis D."/>
            <person name="Reddy T."/>
            <person name="Daum C."/>
            <person name="Shapiro N."/>
            <person name="Ivanova N."/>
            <person name="Kyrpides N."/>
            <person name="Woyke T."/>
        </authorList>
    </citation>
    <scope>NUCLEOTIDE SEQUENCE</scope>
    <source>
        <strain evidence="5">CGMCC 1.10685</strain>
    </source>
</reference>